<dbReference type="GO" id="GO:0005351">
    <property type="term" value="F:carbohydrate:proton symporter activity"/>
    <property type="evidence" value="ECO:0007669"/>
    <property type="project" value="TreeGrafter"/>
</dbReference>
<evidence type="ECO:0000256" key="2">
    <source>
        <dbReference type="ARBA" id="ARBA00022692"/>
    </source>
</evidence>
<keyword evidence="2 5" id="KW-0812">Transmembrane</keyword>
<dbReference type="Gene3D" id="1.20.1250.20">
    <property type="entry name" value="MFS general substrate transporter like domains"/>
    <property type="match status" value="2"/>
</dbReference>
<dbReference type="Proteomes" id="UP000028545">
    <property type="component" value="Unassembled WGS sequence"/>
</dbReference>
<evidence type="ECO:0000256" key="1">
    <source>
        <dbReference type="ARBA" id="ARBA00004141"/>
    </source>
</evidence>
<dbReference type="GO" id="GO:0016020">
    <property type="term" value="C:membrane"/>
    <property type="evidence" value="ECO:0007669"/>
    <property type="project" value="UniProtKB-SubCell"/>
</dbReference>
<dbReference type="PANTHER" id="PTHR48022:SF2">
    <property type="entry name" value="PLASTIDIC GLUCOSE TRANSPORTER 4"/>
    <property type="match status" value="1"/>
</dbReference>
<dbReference type="Pfam" id="PF00083">
    <property type="entry name" value="Sugar_tr"/>
    <property type="match status" value="1"/>
</dbReference>
<gene>
    <name evidence="6" type="ORF">SAPIO_CDS2406</name>
</gene>
<evidence type="ECO:0000256" key="5">
    <source>
        <dbReference type="SAM" id="Phobius"/>
    </source>
</evidence>
<organism evidence="6 7">
    <name type="scientific">Pseudallescheria apiosperma</name>
    <name type="common">Scedosporium apiospermum</name>
    <dbReference type="NCBI Taxonomy" id="563466"/>
    <lineage>
        <taxon>Eukaryota</taxon>
        <taxon>Fungi</taxon>
        <taxon>Dikarya</taxon>
        <taxon>Ascomycota</taxon>
        <taxon>Pezizomycotina</taxon>
        <taxon>Sordariomycetes</taxon>
        <taxon>Hypocreomycetidae</taxon>
        <taxon>Microascales</taxon>
        <taxon>Microascaceae</taxon>
        <taxon>Scedosporium</taxon>
    </lineage>
</organism>
<dbReference type="RefSeq" id="XP_016644812.1">
    <property type="nucleotide sequence ID" value="XM_016785436.1"/>
</dbReference>
<feature type="transmembrane region" description="Helical" evidence="5">
    <location>
        <begin position="83"/>
        <end position="102"/>
    </location>
</feature>
<sequence length="217" mass="23926">MAKRLAGHRGNSARSIWIGLAISLAGFVNDIDTGIIASTIAQDTFKTYMYGLGTNSASVRAGIVSAFGSAGSASSIDKISRRWTLLLGFVVRVVGAVLQTAAQNPAMMIIPPAALLGLLTIILPYSPCWLDMKERYDEAKAVMYSLPSHRGSDVIEAEFAEMCSQIQLERNKKTMTNFYNLWTRKYIRRTLLACLTVNMMKLSGSNVIQNYRQKFTV</sequence>
<dbReference type="VEuPathDB" id="FungiDB:SAPIO_CDS2406"/>
<name>A0A084GCF1_PSEDA</name>
<accession>A0A084GCF1</accession>
<keyword evidence="7" id="KW-1185">Reference proteome</keyword>
<comment type="caution">
    <text evidence="6">The sequence shown here is derived from an EMBL/GenBank/DDBJ whole genome shotgun (WGS) entry which is preliminary data.</text>
</comment>
<dbReference type="InterPro" id="IPR005828">
    <property type="entry name" value="MFS_sugar_transport-like"/>
</dbReference>
<dbReference type="OrthoDB" id="6612291at2759"/>
<protein>
    <recommendedName>
        <fullName evidence="8">Major facilitator superfamily (MFS) profile domain-containing protein</fullName>
    </recommendedName>
</protein>
<dbReference type="KEGG" id="sapo:SAPIO_CDS2406"/>
<comment type="subcellular location">
    <subcellularLocation>
        <location evidence="1">Membrane</location>
        <topology evidence="1">Multi-pass membrane protein</topology>
    </subcellularLocation>
</comment>
<dbReference type="HOGENOM" id="CLU_1272901_0_0_1"/>
<evidence type="ECO:0000256" key="3">
    <source>
        <dbReference type="ARBA" id="ARBA00022989"/>
    </source>
</evidence>
<evidence type="ECO:0000256" key="4">
    <source>
        <dbReference type="ARBA" id="ARBA00023136"/>
    </source>
</evidence>
<proteinExistence type="predicted"/>
<reference evidence="6 7" key="1">
    <citation type="journal article" date="2014" name="Genome Announc.">
        <title>Draft genome sequence of the pathogenic fungus Scedosporium apiospermum.</title>
        <authorList>
            <person name="Vandeputte P."/>
            <person name="Ghamrawi S."/>
            <person name="Rechenmann M."/>
            <person name="Iltis A."/>
            <person name="Giraud S."/>
            <person name="Fleury M."/>
            <person name="Thornton C."/>
            <person name="Delhaes L."/>
            <person name="Meyer W."/>
            <person name="Papon N."/>
            <person name="Bouchara J.P."/>
        </authorList>
    </citation>
    <scope>NUCLEOTIDE SEQUENCE [LARGE SCALE GENOMIC DNA]</scope>
    <source>
        <strain evidence="6 7">IHEM 14462</strain>
    </source>
</reference>
<evidence type="ECO:0000313" key="7">
    <source>
        <dbReference type="Proteomes" id="UP000028545"/>
    </source>
</evidence>
<dbReference type="EMBL" id="JOWA01000086">
    <property type="protein sequence ID" value="KEZ45013.1"/>
    <property type="molecule type" value="Genomic_DNA"/>
</dbReference>
<feature type="transmembrane region" description="Helical" evidence="5">
    <location>
        <begin position="108"/>
        <end position="130"/>
    </location>
</feature>
<dbReference type="PANTHER" id="PTHR48022">
    <property type="entry name" value="PLASTIDIC GLUCOSE TRANSPORTER 4"/>
    <property type="match status" value="1"/>
</dbReference>
<evidence type="ECO:0000313" key="6">
    <source>
        <dbReference type="EMBL" id="KEZ45013.1"/>
    </source>
</evidence>
<dbReference type="InterPro" id="IPR050360">
    <property type="entry name" value="MFS_Sugar_Transporters"/>
</dbReference>
<keyword evidence="4 5" id="KW-0472">Membrane</keyword>
<evidence type="ECO:0008006" key="8">
    <source>
        <dbReference type="Google" id="ProtNLM"/>
    </source>
</evidence>
<keyword evidence="3 5" id="KW-1133">Transmembrane helix</keyword>
<dbReference type="GeneID" id="27721478"/>
<dbReference type="SUPFAM" id="SSF103473">
    <property type="entry name" value="MFS general substrate transporter"/>
    <property type="match status" value="1"/>
</dbReference>
<dbReference type="InterPro" id="IPR036259">
    <property type="entry name" value="MFS_trans_sf"/>
</dbReference>
<dbReference type="AlphaFoldDB" id="A0A084GCF1"/>